<evidence type="ECO:0000313" key="2">
    <source>
        <dbReference type="EMBL" id="QGZ95992.1"/>
    </source>
</evidence>
<protein>
    <recommendedName>
        <fullName evidence="4">Salt-induced outer membrane protein</fullName>
    </recommendedName>
</protein>
<sequence length="229" mass="24769">MLLRKLVVVGLVGFVSFAANIATAEDAVGPNASYAALDGVDFADPATAFGDRFSFSVGEPGAQRFIGLAPSEPRASREASQNRDYELSIVTSAVSGFDVAFAQRGGVGFNEQGEIERESRGSELRLGRGLRDMPRDVPSSEPKWYIFAASEDEALIWQPGVSSEFGGSGASFALQDRVEIGDIQAGVTYERYGIQASLAYVEREWSVRQGARTYTEEEAFAGFTLTMRH</sequence>
<dbReference type="KEGG" id="tsv:DSM104635_02848"/>
<gene>
    <name evidence="2" type="ORF">DSM104635_02848</name>
</gene>
<name>A0A6I6MWJ2_9CAUL</name>
<keyword evidence="1" id="KW-0732">Signal</keyword>
<proteinExistence type="predicted"/>
<feature type="chain" id="PRO_5026256041" description="Salt-induced outer membrane protein" evidence="1">
    <location>
        <begin position="25"/>
        <end position="229"/>
    </location>
</feature>
<reference evidence="3" key="1">
    <citation type="submission" date="2019-12" db="EMBL/GenBank/DDBJ databases">
        <title>Complete genome of Terracaulis silvestris 0127_4.</title>
        <authorList>
            <person name="Vieira S."/>
            <person name="Riedel T."/>
            <person name="Sproer C."/>
            <person name="Pascual J."/>
            <person name="Boedeker C."/>
            <person name="Overmann J."/>
        </authorList>
    </citation>
    <scope>NUCLEOTIDE SEQUENCE [LARGE SCALE GENOMIC DNA]</scope>
    <source>
        <strain evidence="3">0127_4</strain>
    </source>
</reference>
<dbReference type="Proteomes" id="UP000431269">
    <property type="component" value="Chromosome"/>
</dbReference>
<dbReference type="RefSeq" id="WP_158766812.1">
    <property type="nucleotide sequence ID" value="NZ_CP047045.1"/>
</dbReference>
<accession>A0A6I6MWJ2</accession>
<dbReference type="AlphaFoldDB" id="A0A6I6MWJ2"/>
<evidence type="ECO:0008006" key="4">
    <source>
        <dbReference type="Google" id="ProtNLM"/>
    </source>
</evidence>
<dbReference type="EMBL" id="CP047045">
    <property type="protein sequence ID" value="QGZ95992.1"/>
    <property type="molecule type" value="Genomic_DNA"/>
</dbReference>
<evidence type="ECO:0000256" key="1">
    <source>
        <dbReference type="SAM" id="SignalP"/>
    </source>
</evidence>
<organism evidence="2 3">
    <name type="scientific">Terricaulis silvestris</name>
    <dbReference type="NCBI Taxonomy" id="2686094"/>
    <lineage>
        <taxon>Bacteria</taxon>
        <taxon>Pseudomonadati</taxon>
        <taxon>Pseudomonadota</taxon>
        <taxon>Alphaproteobacteria</taxon>
        <taxon>Caulobacterales</taxon>
        <taxon>Caulobacteraceae</taxon>
        <taxon>Terricaulis</taxon>
    </lineage>
</organism>
<evidence type="ECO:0000313" key="3">
    <source>
        <dbReference type="Proteomes" id="UP000431269"/>
    </source>
</evidence>
<feature type="signal peptide" evidence="1">
    <location>
        <begin position="1"/>
        <end position="24"/>
    </location>
</feature>
<keyword evidence="3" id="KW-1185">Reference proteome</keyword>